<accession>A0ABS1SF38</accession>
<keyword evidence="1" id="KW-0732">Signal</keyword>
<evidence type="ECO:0000313" key="3">
    <source>
        <dbReference type="Proteomes" id="UP001645859"/>
    </source>
</evidence>
<gene>
    <name evidence="2" type="ORF">D3230_04175</name>
</gene>
<dbReference type="InterPro" id="IPR043857">
    <property type="entry name" value="DUF5819"/>
</dbReference>
<organism evidence="2 3">
    <name type="scientific">Leucobacter chromiireducens subsp. solipictus</name>
    <dbReference type="NCBI Taxonomy" id="398235"/>
    <lineage>
        <taxon>Bacteria</taxon>
        <taxon>Bacillati</taxon>
        <taxon>Actinomycetota</taxon>
        <taxon>Actinomycetes</taxon>
        <taxon>Micrococcales</taxon>
        <taxon>Microbacteriaceae</taxon>
        <taxon>Leucobacter</taxon>
    </lineage>
</organism>
<feature type="chain" id="PRO_5046782124" description="Secreted protein" evidence="1">
    <location>
        <begin position="20"/>
        <end position="256"/>
    </location>
</feature>
<sequence length="256" mass="28732">MSGAALLLLVVHMFFTAVVNTPDADLKYGVLPGAAADRYVRPYLVQDYKIFAPDPADTDRQLWVRAWVEDESGEKTRTEWVNATHIELSETYRKTLRKQLSIVGAERLMAAYSALNDTHKRVVGENHLDGEALYGVQDAMVAADDSEPAKVSEFIRASNYATSYGTQVAYAMWGDQGEIAGVQVRAVYDPVVRWVDRKDPDAERPPSRYTDLGWVPAMEWPAQDREAFSRTFRSWAEHAGVQPEDLEATAQTTEEN</sequence>
<name>A0ABS1SF38_9MICO</name>
<evidence type="ECO:0000256" key="1">
    <source>
        <dbReference type="SAM" id="SignalP"/>
    </source>
</evidence>
<evidence type="ECO:0000313" key="2">
    <source>
        <dbReference type="EMBL" id="MBL3678496.1"/>
    </source>
</evidence>
<proteinExistence type="predicted"/>
<dbReference type="Pfam" id="PF19136">
    <property type="entry name" value="DUF5819"/>
    <property type="match status" value="1"/>
</dbReference>
<reference evidence="2 3" key="1">
    <citation type="submission" date="2018-09" db="EMBL/GenBank/DDBJ databases">
        <title>Comparative genomics of Leucobacter spp.</title>
        <authorList>
            <person name="Reis A.C."/>
            <person name="Kolvenbach B.A."/>
            <person name="Corvini P.F.X."/>
            <person name="Nunes O.C."/>
        </authorList>
    </citation>
    <scope>NUCLEOTIDE SEQUENCE [LARGE SCALE GENOMIC DNA]</scope>
    <source>
        <strain evidence="2 3">TAN 31504</strain>
    </source>
</reference>
<dbReference type="EMBL" id="QYAC01000002">
    <property type="protein sequence ID" value="MBL3678496.1"/>
    <property type="molecule type" value="Genomic_DNA"/>
</dbReference>
<evidence type="ECO:0008006" key="4">
    <source>
        <dbReference type="Google" id="ProtNLM"/>
    </source>
</evidence>
<keyword evidence="3" id="KW-1185">Reference proteome</keyword>
<dbReference type="Proteomes" id="UP001645859">
    <property type="component" value="Unassembled WGS sequence"/>
</dbReference>
<protein>
    <recommendedName>
        <fullName evidence="4">Secreted protein</fullName>
    </recommendedName>
</protein>
<comment type="caution">
    <text evidence="2">The sequence shown here is derived from an EMBL/GenBank/DDBJ whole genome shotgun (WGS) entry which is preliminary data.</text>
</comment>
<feature type="signal peptide" evidence="1">
    <location>
        <begin position="1"/>
        <end position="19"/>
    </location>
</feature>